<dbReference type="Pfam" id="PF02153">
    <property type="entry name" value="PDH_N"/>
    <property type="match status" value="1"/>
</dbReference>
<dbReference type="PANTHER" id="PTHR21363:SF0">
    <property type="entry name" value="PREPHENATE DEHYDROGENASE [NADP(+)]"/>
    <property type="match status" value="1"/>
</dbReference>
<feature type="domain" description="ACT" evidence="10">
    <location>
        <begin position="280"/>
        <end position="350"/>
    </location>
</feature>
<comment type="catalytic activity">
    <reaction evidence="8">
        <text>prephenate + NAD(+) = 3-(4-hydroxyphenyl)pyruvate + CO2 + NADH</text>
        <dbReference type="Rhea" id="RHEA:13869"/>
        <dbReference type="ChEBI" id="CHEBI:16526"/>
        <dbReference type="ChEBI" id="CHEBI:29934"/>
        <dbReference type="ChEBI" id="CHEBI:36242"/>
        <dbReference type="ChEBI" id="CHEBI:57540"/>
        <dbReference type="ChEBI" id="CHEBI:57945"/>
        <dbReference type="EC" id="1.3.1.12"/>
    </reaction>
</comment>
<dbReference type="InterPro" id="IPR002912">
    <property type="entry name" value="ACT_dom"/>
</dbReference>
<evidence type="ECO:0000259" key="9">
    <source>
        <dbReference type="PROSITE" id="PS51176"/>
    </source>
</evidence>
<dbReference type="GO" id="GO:0006571">
    <property type="term" value="P:tyrosine biosynthetic process"/>
    <property type="evidence" value="ECO:0007669"/>
    <property type="project" value="UniProtKB-UniPathway"/>
</dbReference>
<reference evidence="11" key="1">
    <citation type="submission" date="2020-05" db="EMBL/GenBank/DDBJ databases">
        <authorList>
            <person name="Chiriac C."/>
            <person name="Salcher M."/>
            <person name="Ghai R."/>
            <person name="Kavagutti S V."/>
        </authorList>
    </citation>
    <scope>NUCLEOTIDE SEQUENCE</scope>
</reference>
<comment type="pathway">
    <text evidence="1">Amino-acid biosynthesis; L-tyrosine biosynthesis; (4-hydroxyphenyl)pyruvate from prephenate (NAD(+) route): step 1/1.</text>
</comment>
<gene>
    <name evidence="11" type="ORF">UFOPK3342_00437</name>
</gene>
<proteinExistence type="predicted"/>
<organism evidence="11">
    <name type="scientific">freshwater metagenome</name>
    <dbReference type="NCBI Taxonomy" id="449393"/>
    <lineage>
        <taxon>unclassified sequences</taxon>
        <taxon>metagenomes</taxon>
        <taxon>ecological metagenomes</taxon>
    </lineage>
</organism>
<evidence type="ECO:0000256" key="6">
    <source>
        <dbReference type="ARBA" id="ARBA00023027"/>
    </source>
</evidence>
<dbReference type="InterPro" id="IPR008927">
    <property type="entry name" value="6-PGluconate_DH-like_C_sf"/>
</dbReference>
<dbReference type="AlphaFoldDB" id="A0A6J7CRS6"/>
<dbReference type="UniPathway" id="UPA00122">
    <property type="reaction ID" value="UER00961"/>
</dbReference>
<name>A0A6J7CRS6_9ZZZZ</name>
<evidence type="ECO:0000256" key="7">
    <source>
        <dbReference type="ARBA" id="ARBA00023141"/>
    </source>
</evidence>
<evidence type="ECO:0000313" key="11">
    <source>
        <dbReference type="EMBL" id="CAB4861322.1"/>
    </source>
</evidence>
<keyword evidence="4" id="KW-0827">Tyrosine biosynthesis</keyword>
<dbReference type="PANTHER" id="PTHR21363">
    <property type="entry name" value="PREPHENATE DEHYDROGENASE"/>
    <property type="match status" value="1"/>
</dbReference>
<dbReference type="Gene3D" id="3.40.50.720">
    <property type="entry name" value="NAD(P)-binding Rossmann-like Domain"/>
    <property type="match status" value="1"/>
</dbReference>
<dbReference type="InterPro" id="IPR050812">
    <property type="entry name" value="Preph/Arog_dehydrog"/>
</dbReference>
<keyword evidence="6" id="KW-0520">NAD</keyword>
<dbReference type="SUPFAM" id="SSF48179">
    <property type="entry name" value="6-phosphogluconate dehydrogenase C-terminal domain-like"/>
    <property type="match status" value="1"/>
</dbReference>
<feature type="domain" description="Prephenate/arogenate dehydrogenase" evidence="9">
    <location>
        <begin position="3"/>
        <end position="278"/>
    </location>
</feature>
<dbReference type="EMBL" id="CAFBLH010000009">
    <property type="protein sequence ID" value="CAB4861322.1"/>
    <property type="molecule type" value="Genomic_DNA"/>
</dbReference>
<dbReference type="PROSITE" id="PS51671">
    <property type="entry name" value="ACT"/>
    <property type="match status" value="1"/>
</dbReference>
<keyword evidence="7" id="KW-0028">Amino-acid biosynthesis</keyword>
<keyword evidence="5" id="KW-0560">Oxidoreductase</keyword>
<dbReference type="SUPFAM" id="SSF55021">
    <property type="entry name" value="ACT-like"/>
    <property type="match status" value="1"/>
</dbReference>
<evidence type="ECO:0000256" key="3">
    <source>
        <dbReference type="ARBA" id="ARBA00016891"/>
    </source>
</evidence>
<evidence type="ECO:0000259" key="10">
    <source>
        <dbReference type="PROSITE" id="PS51671"/>
    </source>
</evidence>
<evidence type="ECO:0000256" key="2">
    <source>
        <dbReference type="ARBA" id="ARBA00012068"/>
    </source>
</evidence>
<dbReference type="InterPro" id="IPR046826">
    <property type="entry name" value="PDH_N"/>
</dbReference>
<evidence type="ECO:0000256" key="8">
    <source>
        <dbReference type="ARBA" id="ARBA00049260"/>
    </source>
</evidence>
<evidence type="ECO:0000256" key="5">
    <source>
        <dbReference type="ARBA" id="ARBA00023002"/>
    </source>
</evidence>
<sequence length="350" mass="37692">MLNKVRIVGSGLIGTSVGLSLKAQGVVVQMVDSDEASQALANDLVGGLEVSNPDVVIFATPISQIPLIIEREYALNPNSTFMDVGSVKNEVLLEVEKSSLPLTRFVPTHPMAGREIGGVQSARADLFAARSWVITPTNECLPESINLVIEVIKAVGADLIALPADEHDRAVAVVSHLPQILASLLAQGLHSIPDHWLDLAGGGLRDTTRIASSDAQLWSEIIFSNRREISIVAESMYQRLGELIESLDNKEFIREFIEKGKSGRLRIPGKHGGTARDYSYLPIVIDDKPGQLAAIFNECANISVNVEDLSIEHSPGQLSALITLALSDNDAIELSAHLSAIGWNVHPVLK</sequence>
<dbReference type="InterPro" id="IPR036291">
    <property type="entry name" value="NAD(P)-bd_dom_sf"/>
</dbReference>
<dbReference type="GO" id="GO:0004665">
    <property type="term" value="F:prephenate dehydrogenase (NADP+) activity"/>
    <property type="evidence" value="ECO:0007669"/>
    <property type="project" value="InterPro"/>
</dbReference>
<dbReference type="EC" id="1.3.1.12" evidence="2"/>
<dbReference type="SUPFAM" id="SSF51735">
    <property type="entry name" value="NAD(P)-binding Rossmann-fold domains"/>
    <property type="match status" value="1"/>
</dbReference>
<dbReference type="InterPro" id="IPR003099">
    <property type="entry name" value="Prephen_DH"/>
</dbReference>
<accession>A0A6J7CRS6</accession>
<evidence type="ECO:0000256" key="4">
    <source>
        <dbReference type="ARBA" id="ARBA00022498"/>
    </source>
</evidence>
<dbReference type="GO" id="GO:0008977">
    <property type="term" value="F:prephenate dehydrogenase (NAD+) activity"/>
    <property type="evidence" value="ECO:0007669"/>
    <property type="project" value="UniProtKB-EC"/>
</dbReference>
<evidence type="ECO:0000256" key="1">
    <source>
        <dbReference type="ARBA" id="ARBA00005067"/>
    </source>
</evidence>
<dbReference type="InterPro" id="IPR046825">
    <property type="entry name" value="PDH_C"/>
</dbReference>
<keyword evidence="7" id="KW-0057">Aromatic amino acid biosynthesis</keyword>
<protein>
    <recommendedName>
        <fullName evidence="3">Prephenate dehydrogenase</fullName>
        <ecNumber evidence="2">1.3.1.12</ecNumber>
    </recommendedName>
</protein>
<dbReference type="Gene3D" id="1.10.3660.10">
    <property type="entry name" value="6-phosphogluconate dehydrogenase C-terminal like domain"/>
    <property type="match status" value="1"/>
</dbReference>
<dbReference type="PROSITE" id="PS51176">
    <property type="entry name" value="PDH_ADH"/>
    <property type="match status" value="1"/>
</dbReference>
<dbReference type="Pfam" id="PF20463">
    <property type="entry name" value="PDH_C"/>
    <property type="match status" value="1"/>
</dbReference>
<dbReference type="GO" id="GO:0070403">
    <property type="term" value="F:NAD+ binding"/>
    <property type="evidence" value="ECO:0007669"/>
    <property type="project" value="InterPro"/>
</dbReference>
<dbReference type="InterPro" id="IPR045865">
    <property type="entry name" value="ACT-like_dom_sf"/>
</dbReference>